<evidence type="ECO:0000313" key="4">
    <source>
        <dbReference type="Proteomes" id="UP000001683"/>
    </source>
</evidence>
<sequence length="225" mass="26671">MYKVDFKKDHLIGIVYVILFIIYAGILNYFSWADGVVEQLNPIYVISWILLYLPFLYYSFFRKEKDWSISDFGFVINYQVFITVAVYMIFIILNFELFSFKDWQSSGIEIFARTGEEVFFRGYLYVLLLRIFKYTEKPWVWAVLISSLAFAAVHTQTLLPDYGANMFDIFILAIVLALLRKWTESLLPAILIHVTLRTIFEADFFVVILSITWYFIFVLLAYSRK</sequence>
<feature type="transmembrane region" description="Helical" evidence="1">
    <location>
        <begin position="138"/>
        <end position="155"/>
    </location>
</feature>
<keyword evidence="4" id="KW-1185">Reference proteome</keyword>
<dbReference type="OrthoDB" id="9782250at2"/>
<feature type="domain" description="CAAX prenyl protease 2/Lysostaphin resistance protein A-like" evidence="2">
    <location>
        <begin position="110"/>
        <end position="196"/>
    </location>
</feature>
<evidence type="ECO:0000259" key="2">
    <source>
        <dbReference type="Pfam" id="PF02517"/>
    </source>
</evidence>
<dbReference type="HOGENOM" id="CLU_1228827_0_0_9"/>
<feature type="transmembrane region" description="Helical" evidence="1">
    <location>
        <begin position="42"/>
        <end position="60"/>
    </location>
</feature>
<protein>
    <submittedName>
        <fullName evidence="3">Abortive infection protein</fullName>
    </submittedName>
</protein>
<feature type="transmembrane region" description="Helical" evidence="1">
    <location>
        <begin position="162"/>
        <end position="179"/>
    </location>
</feature>
<gene>
    <name evidence="3" type="ordered locus">Nther_1048</name>
</gene>
<keyword evidence="1" id="KW-0812">Transmembrane</keyword>
<dbReference type="GO" id="GO:0004175">
    <property type="term" value="F:endopeptidase activity"/>
    <property type="evidence" value="ECO:0007669"/>
    <property type="project" value="UniProtKB-ARBA"/>
</dbReference>
<dbReference type="Pfam" id="PF02517">
    <property type="entry name" value="Rce1-like"/>
    <property type="match status" value="1"/>
</dbReference>
<dbReference type="STRING" id="457570.Nther_1048"/>
<name>B2A109_NATTJ</name>
<keyword evidence="1" id="KW-1133">Transmembrane helix</keyword>
<dbReference type="Proteomes" id="UP000001683">
    <property type="component" value="Chromosome"/>
</dbReference>
<feature type="transmembrane region" description="Helical" evidence="1">
    <location>
        <begin position="199"/>
        <end position="222"/>
    </location>
</feature>
<evidence type="ECO:0000256" key="1">
    <source>
        <dbReference type="SAM" id="Phobius"/>
    </source>
</evidence>
<reference evidence="3 4" key="1">
    <citation type="submission" date="2008-04" db="EMBL/GenBank/DDBJ databases">
        <title>Complete sequence of chromosome of Natranaerobius thermophilus JW/NM-WN-LF.</title>
        <authorList>
            <consortium name="US DOE Joint Genome Institute"/>
            <person name="Copeland A."/>
            <person name="Lucas S."/>
            <person name="Lapidus A."/>
            <person name="Glavina del Rio T."/>
            <person name="Dalin E."/>
            <person name="Tice H."/>
            <person name="Bruce D."/>
            <person name="Goodwin L."/>
            <person name="Pitluck S."/>
            <person name="Chertkov O."/>
            <person name="Brettin T."/>
            <person name="Detter J.C."/>
            <person name="Han C."/>
            <person name="Kuske C.R."/>
            <person name="Schmutz J."/>
            <person name="Larimer F."/>
            <person name="Land M."/>
            <person name="Hauser L."/>
            <person name="Kyrpides N."/>
            <person name="Lykidis A."/>
            <person name="Mesbah N.M."/>
            <person name="Wiegel J."/>
        </authorList>
    </citation>
    <scope>NUCLEOTIDE SEQUENCE [LARGE SCALE GENOMIC DNA]</scope>
    <source>
        <strain evidence="4">ATCC BAA-1301 / DSM 18059 / JW/NM-WN-LF</strain>
    </source>
</reference>
<proteinExistence type="predicted"/>
<reference evidence="3 4" key="2">
    <citation type="journal article" date="2011" name="J. Bacteriol.">
        <title>Complete genome sequence of the anaerobic, halophilic alkalithermophile Natranaerobius thermophilus JW/NM-WN-LF.</title>
        <authorList>
            <person name="Zhao B."/>
            <person name="Mesbah N.M."/>
            <person name="Dalin E."/>
            <person name="Goodwin L."/>
            <person name="Nolan M."/>
            <person name="Pitluck S."/>
            <person name="Chertkov O."/>
            <person name="Brettin T.S."/>
            <person name="Han J."/>
            <person name="Larimer F.W."/>
            <person name="Land M.L."/>
            <person name="Hauser L."/>
            <person name="Kyrpides N."/>
            <person name="Wiegel J."/>
        </authorList>
    </citation>
    <scope>NUCLEOTIDE SEQUENCE [LARGE SCALE GENOMIC DNA]</scope>
    <source>
        <strain evidence="4">ATCC BAA-1301 / DSM 18059 / JW/NM-WN-LF</strain>
    </source>
</reference>
<dbReference type="KEGG" id="nth:Nther_1048"/>
<dbReference type="InParanoid" id="B2A109"/>
<dbReference type="GO" id="GO:0080120">
    <property type="term" value="P:CAAX-box protein maturation"/>
    <property type="evidence" value="ECO:0007669"/>
    <property type="project" value="UniProtKB-ARBA"/>
</dbReference>
<feature type="transmembrane region" description="Helical" evidence="1">
    <location>
        <begin position="12"/>
        <end position="30"/>
    </location>
</feature>
<feature type="transmembrane region" description="Helical" evidence="1">
    <location>
        <begin position="72"/>
        <end position="93"/>
    </location>
</feature>
<accession>B2A109</accession>
<dbReference type="InterPro" id="IPR003675">
    <property type="entry name" value="Rce1/LyrA-like_dom"/>
</dbReference>
<dbReference type="AlphaFoldDB" id="B2A109"/>
<dbReference type="RefSeq" id="WP_012447509.1">
    <property type="nucleotide sequence ID" value="NC_010718.1"/>
</dbReference>
<dbReference type="EMBL" id="CP001034">
    <property type="protein sequence ID" value="ACB84632.1"/>
    <property type="molecule type" value="Genomic_DNA"/>
</dbReference>
<evidence type="ECO:0000313" key="3">
    <source>
        <dbReference type="EMBL" id="ACB84632.1"/>
    </source>
</evidence>
<keyword evidence="1" id="KW-0472">Membrane</keyword>
<organism evidence="3 4">
    <name type="scientific">Natranaerobius thermophilus (strain ATCC BAA-1301 / DSM 18059 / JW/NM-WN-LF)</name>
    <dbReference type="NCBI Taxonomy" id="457570"/>
    <lineage>
        <taxon>Bacteria</taxon>
        <taxon>Bacillati</taxon>
        <taxon>Bacillota</taxon>
        <taxon>Clostridia</taxon>
        <taxon>Natranaerobiales</taxon>
        <taxon>Natranaerobiaceae</taxon>
        <taxon>Natranaerobius</taxon>
    </lineage>
</organism>